<proteinExistence type="predicted"/>
<feature type="domain" description="Nuclease-associated modular DNA-binding 1" evidence="1">
    <location>
        <begin position="5"/>
        <end position="38"/>
    </location>
</feature>
<dbReference type="Gene3D" id="1.10.10.10">
    <property type="entry name" value="Winged helix-like DNA-binding domain superfamily/Winged helix DNA-binding domain"/>
    <property type="match status" value="3"/>
</dbReference>
<dbReference type="InterPro" id="IPR010896">
    <property type="entry name" value="NUMOD1"/>
</dbReference>
<dbReference type="SMART" id="SM00497">
    <property type="entry name" value="IENR1"/>
    <property type="match status" value="3"/>
</dbReference>
<evidence type="ECO:0000313" key="3">
    <source>
        <dbReference type="EMBL" id="QBK92643.1"/>
    </source>
</evidence>
<dbReference type="InterPro" id="IPR003647">
    <property type="entry name" value="Intron_nuc_1_rpt"/>
</dbReference>
<sequence length="186" mass="21132">MPGLTPVKQYTMEGKFIKRYTSMKEAHEKTNVKVPSIAAACTGKIQYSAGGFRWSYADKSRIVKVTAMQRCTPINQLDTRGNIIRTFSSIAEAATELSLHRVSIYNVCKGKLKSTKGYYFEYVYIEDTNRRHKNIKPLNRLSLEGKFINRFDSATEAAKILSIGKGSISRSCRLLCACKGFRFEYR</sequence>
<reference evidence="3" key="1">
    <citation type="journal article" date="2019" name="MBio">
        <title>Virus Genomes from Deep Sea Sediments Expand the Ocean Megavirome and Support Independent Origins of Viral Gigantism.</title>
        <authorList>
            <person name="Backstrom D."/>
            <person name="Yutin N."/>
            <person name="Jorgensen S.L."/>
            <person name="Dharamshi J."/>
            <person name="Homa F."/>
            <person name="Zaremba-Niedwiedzka K."/>
            <person name="Spang A."/>
            <person name="Wolf Y.I."/>
            <person name="Koonin E.V."/>
            <person name="Ettema T.J."/>
        </authorList>
    </citation>
    <scope>NUCLEOTIDE SEQUENCE</scope>
</reference>
<organism evidence="3">
    <name type="scientific">Pithovirus LCPAC401</name>
    <dbReference type="NCBI Taxonomy" id="2506595"/>
    <lineage>
        <taxon>Viruses</taxon>
        <taxon>Pithoviruses</taxon>
    </lineage>
</organism>
<dbReference type="InterPro" id="IPR054307">
    <property type="entry name" value="I-HmuI_NUMOD-like"/>
</dbReference>
<gene>
    <name evidence="3" type="ORF">LCPAC401_02810</name>
</gene>
<dbReference type="Pfam" id="PF07453">
    <property type="entry name" value="NUMOD1"/>
    <property type="match status" value="2"/>
</dbReference>
<evidence type="ECO:0000259" key="2">
    <source>
        <dbReference type="Pfam" id="PF22083"/>
    </source>
</evidence>
<feature type="domain" description="Nuclease-associated modular DNA-binding 1" evidence="1">
    <location>
        <begin position="143"/>
        <end position="170"/>
    </location>
</feature>
<accession>A0A481Z9Q4</accession>
<dbReference type="EMBL" id="MK500579">
    <property type="protein sequence ID" value="QBK92643.1"/>
    <property type="molecule type" value="Genomic_DNA"/>
</dbReference>
<protein>
    <submittedName>
        <fullName evidence="3">Uncharacterized protein</fullName>
    </submittedName>
</protein>
<feature type="domain" description="DNA endonuclease I-HmuI-like NUMOD-like" evidence="2">
    <location>
        <begin position="84"/>
        <end position="121"/>
    </location>
</feature>
<name>A0A481Z9Q4_9VIRU</name>
<dbReference type="SUPFAM" id="SSF64496">
    <property type="entry name" value="DNA-binding domain of intron-encoded endonucleases"/>
    <property type="match status" value="1"/>
</dbReference>
<dbReference type="Pfam" id="PF22083">
    <property type="entry name" value="I-HmuI_NUMOD-like"/>
    <property type="match status" value="1"/>
</dbReference>
<evidence type="ECO:0000259" key="1">
    <source>
        <dbReference type="Pfam" id="PF07453"/>
    </source>
</evidence>
<dbReference type="InterPro" id="IPR036388">
    <property type="entry name" value="WH-like_DNA-bd_sf"/>
</dbReference>